<evidence type="ECO:0008006" key="6">
    <source>
        <dbReference type="Google" id="ProtNLM"/>
    </source>
</evidence>
<gene>
    <name evidence="4" type="ORF">SAMN04488101_11695</name>
</gene>
<dbReference type="OrthoDB" id="1312186at2"/>
<reference evidence="4 5" key="1">
    <citation type="submission" date="2017-04" db="EMBL/GenBank/DDBJ databases">
        <authorList>
            <person name="Afonso C.L."/>
            <person name="Miller P.J."/>
            <person name="Scott M.A."/>
            <person name="Spackman E."/>
            <person name="Goraichik I."/>
            <person name="Dimitrov K.M."/>
            <person name="Suarez D.L."/>
            <person name="Swayne D.E."/>
        </authorList>
    </citation>
    <scope>NUCLEOTIDE SEQUENCE [LARGE SCALE GENOMIC DNA]</scope>
    <source>
        <strain evidence="4 5">DSM 19625</strain>
    </source>
</reference>
<feature type="domain" description="DUF5000" evidence="2">
    <location>
        <begin position="280"/>
        <end position="416"/>
    </location>
</feature>
<evidence type="ECO:0000259" key="3">
    <source>
        <dbReference type="Pfam" id="PF17166"/>
    </source>
</evidence>
<dbReference type="Proteomes" id="UP000192678">
    <property type="component" value="Unassembled WGS sequence"/>
</dbReference>
<name>A0A1W2EUT1_9SPHI</name>
<dbReference type="STRING" id="475255.SAMN04488101_11695"/>
<dbReference type="Pfam" id="PF16323">
    <property type="entry name" value="DUF4959"/>
    <property type="match status" value="1"/>
</dbReference>
<evidence type="ECO:0000313" key="4">
    <source>
        <dbReference type="EMBL" id="SMD13467.1"/>
    </source>
</evidence>
<proteinExistence type="predicted"/>
<evidence type="ECO:0000259" key="2">
    <source>
        <dbReference type="Pfam" id="PF16391"/>
    </source>
</evidence>
<accession>A0A1W2EUT1</accession>
<dbReference type="RefSeq" id="WP_084291590.1">
    <property type="nucleotide sequence ID" value="NZ_FWYB01000016.1"/>
</dbReference>
<dbReference type="EMBL" id="FWYB01000016">
    <property type="protein sequence ID" value="SMD13467.1"/>
    <property type="molecule type" value="Genomic_DNA"/>
</dbReference>
<dbReference type="Gene3D" id="2.60.120.260">
    <property type="entry name" value="Galactose-binding domain-like"/>
    <property type="match status" value="1"/>
</dbReference>
<dbReference type="InterPro" id="IPR033431">
    <property type="entry name" value="DUF5126"/>
</dbReference>
<evidence type="ECO:0000313" key="5">
    <source>
        <dbReference type="Proteomes" id="UP000192678"/>
    </source>
</evidence>
<evidence type="ECO:0000259" key="1">
    <source>
        <dbReference type="Pfam" id="PF16323"/>
    </source>
</evidence>
<dbReference type="Pfam" id="PF17166">
    <property type="entry name" value="DUF5126"/>
    <property type="match status" value="1"/>
</dbReference>
<dbReference type="InterPro" id="IPR032164">
    <property type="entry name" value="DUF5000"/>
</dbReference>
<dbReference type="InterPro" id="IPR032527">
    <property type="entry name" value="DUF4959"/>
</dbReference>
<feature type="domain" description="DUF4959" evidence="1">
    <location>
        <begin position="19"/>
        <end position="122"/>
    </location>
</feature>
<protein>
    <recommendedName>
        <fullName evidence="6">DUF4959 domain-containing protein</fullName>
    </recommendedName>
</protein>
<keyword evidence="5" id="KW-1185">Reference proteome</keyword>
<dbReference type="AlphaFoldDB" id="A0A1W2EUT1"/>
<organism evidence="4 5">
    <name type="scientific">Pedobacter nyackensis</name>
    <dbReference type="NCBI Taxonomy" id="475255"/>
    <lineage>
        <taxon>Bacteria</taxon>
        <taxon>Pseudomonadati</taxon>
        <taxon>Bacteroidota</taxon>
        <taxon>Sphingobacteriia</taxon>
        <taxon>Sphingobacteriales</taxon>
        <taxon>Sphingobacteriaceae</taxon>
        <taxon>Pedobacter</taxon>
    </lineage>
</organism>
<feature type="domain" description="DUF5126" evidence="3">
    <location>
        <begin position="125"/>
        <end position="230"/>
    </location>
</feature>
<dbReference type="Pfam" id="PF16391">
    <property type="entry name" value="DUF5000"/>
    <property type="match status" value="1"/>
</dbReference>
<sequence>MKALKTILSLLIIAMLFNGCKEDKIEPIDSDKTPPGKISNVVVEAGKGSAKITYTLPNSSNLLYVKAVFEIKPGVIQEAKSSYYKNEIIVEGFSNTDERNIKLYAVSRAEVSSEAVIVKVKPLPAPVYDVFSTLDVTESFGGFVVKFENPAANSLNVNSNIRIGVLRYDPVAKEWNQIDMHYSGLVEGKFSVRGLVAEKQKFGFFIKDRFDNVTDTLVKEMTPIFEEQLNGALIKHIKSGHPVPQLPPLPLDGSPVMHAEVYSSSWELSKLFNDVYGGSDGFHTKERFVQPIWVTMDLGVKAKLSRYKWWQRLHDNNETYFYSHGNPHQWEIWGTNDLNDVNSWVKLDGQVLQKPSGLPVGILSNDDREAARAGHEYEFANHNIAVRYIAWKNIDSWASIEGTFGLMHLAELKIWGQIQK</sequence>